<dbReference type="EMBL" id="FOXV01000001">
    <property type="protein sequence ID" value="SFQ03629.1"/>
    <property type="molecule type" value="Genomic_DNA"/>
</dbReference>
<keyword evidence="4 5" id="KW-0732">Signal</keyword>
<feature type="domain" description="Solute-binding protein family 5" evidence="6">
    <location>
        <begin position="82"/>
        <end position="353"/>
    </location>
</feature>
<dbReference type="RefSeq" id="WP_093009080.1">
    <property type="nucleotide sequence ID" value="NZ_FOXV01000001.1"/>
</dbReference>
<gene>
    <name evidence="7" type="ORF">SAMN05421853_101382</name>
</gene>
<evidence type="ECO:0000256" key="5">
    <source>
        <dbReference type="SAM" id="SignalP"/>
    </source>
</evidence>
<protein>
    <submittedName>
        <fullName evidence="7">Peptide/nickel transport system substrate-binding protein</fullName>
    </submittedName>
</protein>
<dbReference type="InterPro" id="IPR000914">
    <property type="entry name" value="SBP_5_dom"/>
</dbReference>
<dbReference type="STRING" id="93684.SAMN05421853_101382"/>
<organism evidence="7 8">
    <name type="scientific">Roseivivax halotolerans</name>
    <dbReference type="NCBI Taxonomy" id="93684"/>
    <lineage>
        <taxon>Bacteria</taxon>
        <taxon>Pseudomonadati</taxon>
        <taxon>Pseudomonadota</taxon>
        <taxon>Alphaproteobacteria</taxon>
        <taxon>Rhodobacterales</taxon>
        <taxon>Roseobacteraceae</taxon>
        <taxon>Roseivivax</taxon>
    </lineage>
</organism>
<evidence type="ECO:0000256" key="4">
    <source>
        <dbReference type="ARBA" id="ARBA00022729"/>
    </source>
</evidence>
<evidence type="ECO:0000256" key="1">
    <source>
        <dbReference type="ARBA" id="ARBA00004418"/>
    </source>
</evidence>
<evidence type="ECO:0000256" key="2">
    <source>
        <dbReference type="ARBA" id="ARBA00005695"/>
    </source>
</evidence>
<evidence type="ECO:0000259" key="6">
    <source>
        <dbReference type="Pfam" id="PF00496"/>
    </source>
</evidence>
<dbReference type="GO" id="GO:1904680">
    <property type="term" value="F:peptide transmembrane transporter activity"/>
    <property type="evidence" value="ECO:0007669"/>
    <property type="project" value="TreeGrafter"/>
</dbReference>
<accession>A0A1I5V7Z4</accession>
<comment type="similarity">
    <text evidence="2">Belongs to the bacterial solute-binding protein 5 family.</text>
</comment>
<dbReference type="PANTHER" id="PTHR30290">
    <property type="entry name" value="PERIPLASMIC BINDING COMPONENT OF ABC TRANSPORTER"/>
    <property type="match status" value="1"/>
</dbReference>
<feature type="chain" id="PRO_5017339626" evidence="5">
    <location>
        <begin position="34"/>
        <end position="464"/>
    </location>
</feature>
<dbReference type="SUPFAM" id="SSF53850">
    <property type="entry name" value="Periplasmic binding protein-like II"/>
    <property type="match status" value="1"/>
</dbReference>
<evidence type="ECO:0000256" key="3">
    <source>
        <dbReference type="ARBA" id="ARBA00022448"/>
    </source>
</evidence>
<keyword evidence="3" id="KW-0813">Transport</keyword>
<dbReference type="Gene3D" id="3.40.190.10">
    <property type="entry name" value="Periplasmic binding protein-like II"/>
    <property type="match status" value="1"/>
</dbReference>
<feature type="signal peptide" evidence="5">
    <location>
        <begin position="1"/>
        <end position="33"/>
    </location>
</feature>
<sequence length="464" mass="50230">MRRYNRRRLLTSGAAAGVLAAAGLPLGASSAQAGGRFVAGLSGASATDTWDSRSYKGHFMMAAGHGAVFDCLTEIAADGSLTGELATDWEASPDATTWVFNLRRGVAFHDGGAFTAADVLASFALHSGGSGSPAEPLLASVIAMTATGPHQVRFELAEGNADFPYLLSDPRLVIYPSDRMHRAMTGGIGTGLYRVAHFKPGVRFVGRRVSDHYKDGRAGWFEEIVFVAMHDAQARVQALQSGGVDAIDEIGPDAGRALDPALLVQEVMGNRHLWVAPHPDMEVRSATHLRSALKFGLDRFSLLRDLAGGHGQPASDSPIGPANQYRVGLPPVLHDPDRAAYHLRKAGLDPSALDLWQPHLKSRYSSGRVTEDWMLTSLLGTLPETQTKTHLLRLTAAARSALDPARRRDLYAEIQHSLREKDSTTIPFFANWIQAHGPRVATPHQIGNVWTMDNARMAERWWSA</sequence>
<dbReference type="GO" id="GO:0015833">
    <property type="term" value="P:peptide transport"/>
    <property type="evidence" value="ECO:0007669"/>
    <property type="project" value="TreeGrafter"/>
</dbReference>
<name>A0A1I5V7Z4_9RHOB</name>
<dbReference type="AlphaFoldDB" id="A0A1I5V7Z4"/>
<evidence type="ECO:0000313" key="8">
    <source>
        <dbReference type="Proteomes" id="UP000243106"/>
    </source>
</evidence>
<dbReference type="PROSITE" id="PS51318">
    <property type="entry name" value="TAT"/>
    <property type="match status" value="1"/>
</dbReference>
<dbReference type="InterPro" id="IPR006311">
    <property type="entry name" value="TAT_signal"/>
</dbReference>
<dbReference type="Gene3D" id="3.10.105.10">
    <property type="entry name" value="Dipeptide-binding Protein, Domain 3"/>
    <property type="match status" value="1"/>
</dbReference>
<reference evidence="8" key="1">
    <citation type="submission" date="2016-10" db="EMBL/GenBank/DDBJ databases">
        <authorList>
            <person name="Varghese N."/>
            <person name="Submissions S."/>
        </authorList>
    </citation>
    <scope>NUCLEOTIDE SEQUENCE [LARGE SCALE GENOMIC DNA]</scope>
    <source>
        <strain evidence="8">JCM 10271</strain>
    </source>
</reference>
<dbReference type="InterPro" id="IPR039424">
    <property type="entry name" value="SBP_5"/>
</dbReference>
<dbReference type="Proteomes" id="UP000243106">
    <property type="component" value="Unassembled WGS sequence"/>
</dbReference>
<keyword evidence="8" id="KW-1185">Reference proteome</keyword>
<dbReference type="PANTHER" id="PTHR30290:SF9">
    <property type="entry name" value="OLIGOPEPTIDE-BINDING PROTEIN APPA"/>
    <property type="match status" value="1"/>
</dbReference>
<dbReference type="Pfam" id="PF00496">
    <property type="entry name" value="SBP_bac_5"/>
    <property type="match status" value="1"/>
</dbReference>
<evidence type="ECO:0000313" key="7">
    <source>
        <dbReference type="EMBL" id="SFQ03629.1"/>
    </source>
</evidence>
<comment type="subcellular location">
    <subcellularLocation>
        <location evidence="1">Periplasm</location>
    </subcellularLocation>
</comment>
<proteinExistence type="inferred from homology"/>